<evidence type="ECO:0000256" key="3">
    <source>
        <dbReference type="ARBA" id="ARBA00023239"/>
    </source>
</evidence>
<dbReference type="Gene3D" id="3.40.1350.10">
    <property type="match status" value="1"/>
</dbReference>
<accession>A0A1X7RAF2</accession>
<dbReference type="EC" id="4.6.1.16" evidence="4"/>
<protein>
    <recommendedName>
        <fullName evidence="4">tRNA-splicing endonuclease subunit Sen34</fullName>
        <ecNumber evidence="4">4.6.1.16</ecNumber>
    </recommendedName>
</protein>
<keyword evidence="2 4" id="KW-0819">tRNA processing</keyword>
<keyword evidence="8" id="KW-0378">Hydrolase</keyword>
<evidence type="ECO:0000313" key="9">
    <source>
        <dbReference type="Proteomes" id="UP000196158"/>
    </source>
</evidence>
<dbReference type="OrthoDB" id="48041at2759"/>
<keyword evidence="8" id="KW-0255">Endonuclease</keyword>
<gene>
    <name evidence="8" type="ORF">KASA_0F00231G</name>
</gene>
<dbReference type="PIRSF" id="PIRSF017250">
    <property type="entry name" value="tRNA_splic_SEN34"/>
    <property type="match status" value="1"/>
</dbReference>
<evidence type="ECO:0000259" key="7">
    <source>
        <dbReference type="Pfam" id="PF26577"/>
    </source>
</evidence>
<keyword evidence="9" id="KW-1185">Reference proteome</keyword>
<dbReference type="InterPro" id="IPR011856">
    <property type="entry name" value="tRNA_endonuc-like_dom_sf"/>
</dbReference>
<evidence type="ECO:0000256" key="5">
    <source>
        <dbReference type="PIRSR" id="PIRSR017250-50"/>
    </source>
</evidence>
<dbReference type="GO" id="GO:0003676">
    <property type="term" value="F:nucleic acid binding"/>
    <property type="evidence" value="ECO:0007669"/>
    <property type="project" value="InterPro"/>
</dbReference>
<keyword evidence="3 4" id="KW-0456">Lyase</keyword>
<dbReference type="CDD" id="cd22363">
    <property type="entry name" value="tRNA-intron_lyase_C"/>
    <property type="match status" value="1"/>
</dbReference>
<comment type="function">
    <text evidence="4">Constitutes one of the two catalytic subunit of the tRNA-splicing endonuclease complex, a complex responsible for identification and cleavage of the splice sites in pre-tRNA. It cleaves pre-tRNA at the 5'- and 3'-splice sites to release the intron. The products are an intron and two tRNA half-molecules bearing 2',3'-cyclic phosphate and 5'-OH termini. There are no conserved sequences at the splice sites, but the intron is invariably located at the same site in the gene, placing the splice sites an invariant distance from the constant structural features of the tRNA body.</text>
</comment>
<evidence type="ECO:0000256" key="4">
    <source>
        <dbReference type="PIRNR" id="PIRNR017250"/>
    </source>
</evidence>
<dbReference type="SUPFAM" id="SSF53032">
    <property type="entry name" value="tRNA-intron endonuclease catalytic domain-like"/>
    <property type="match status" value="1"/>
</dbReference>
<keyword evidence="8" id="KW-0540">Nuclease</keyword>
<sequence length="298" mass="33544">MPVTINLICGAQEDGQTILSPLIFNIDDIKKLRDVGICGILSGTLPSAAQQNIFLSVPLKLMIEEAIWLYLNGLAEFKVLRGDTAHLVKEILDRDAHNIHVVAKERLERSFELQREYKREQHRLKLERLGIISPETSNKNTSDQSQNDKLLEASLFIETPTTSNLLNNLHLNHENGINDNLLHILVSQYSNWDNFLLFQALKDKGYVLAPGGRFGGKFIAYPGDPLRYHSHMVVRDALHYKDQPLDLLELAANARLGTAVKKIWVIGAPIPTNDKLESNNIPSKKDVSFYSVEWAGFG</sequence>
<reference evidence="8 9" key="1">
    <citation type="submission" date="2017-04" db="EMBL/GenBank/DDBJ databases">
        <authorList>
            <person name="Afonso C.L."/>
            <person name="Miller P.J."/>
            <person name="Scott M.A."/>
            <person name="Spackman E."/>
            <person name="Goraichik I."/>
            <person name="Dimitrov K.M."/>
            <person name="Suarez D.L."/>
            <person name="Swayne D.E."/>
        </authorList>
    </citation>
    <scope>NUCLEOTIDE SEQUENCE [LARGE SCALE GENOMIC DNA]</scope>
</reference>
<dbReference type="NCBIfam" id="TIGR00324">
    <property type="entry name" value="endA"/>
    <property type="match status" value="1"/>
</dbReference>
<organism evidence="8 9">
    <name type="scientific">Maudiozyma saulgeensis</name>
    <dbReference type="NCBI Taxonomy" id="1789683"/>
    <lineage>
        <taxon>Eukaryota</taxon>
        <taxon>Fungi</taxon>
        <taxon>Dikarya</taxon>
        <taxon>Ascomycota</taxon>
        <taxon>Saccharomycotina</taxon>
        <taxon>Saccharomycetes</taxon>
        <taxon>Saccharomycetales</taxon>
        <taxon>Saccharomycetaceae</taxon>
        <taxon>Maudiozyma</taxon>
    </lineage>
</organism>
<evidence type="ECO:0000256" key="2">
    <source>
        <dbReference type="ARBA" id="ARBA00022694"/>
    </source>
</evidence>
<feature type="active site" evidence="5">
    <location>
        <position position="229"/>
    </location>
</feature>
<dbReference type="InterPro" id="IPR036167">
    <property type="entry name" value="tRNA_intron_Endo_cat-like_sf"/>
</dbReference>
<feature type="active site" evidence="5">
    <location>
        <position position="221"/>
    </location>
</feature>
<dbReference type="STRING" id="1789683.A0A1X7RAF2"/>
<dbReference type="GO" id="GO:0000379">
    <property type="term" value="P:tRNA-type intron splice site recognition and cleavage"/>
    <property type="evidence" value="ECO:0007669"/>
    <property type="project" value="UniProtKB-UniRule"/>
</dbReference>
<feature type="domain" description="tRNA intron endonuclease catalytic" evidence="6">
    <location>
        <begin position="192"/>
        <end position="267"/>
    </location>
</feature>
<dbReference type="GO" id="GO:0000214">
    <property type="term" value="C:tRNA-intron endonuclease complex"/>
    <property type="evidence" value="ECO:0007669"/>
    <property type="project" value="UniProtKB-UniRule"/>
</dbReference>
<dbReference type="PANTHER" id="PTHR13070:SF0">
    <property type="entry name" value="TRNA-SPLICING ENDONUCLEASE SUBUNIT SEN34"/>
    <property type="match status" value="1"/>
</dbReference>
<dbReference type="InterPro" id="IPR059049">
    <property type="entry name" value="TSEN34_N"/>
</dbReference>
<dbReference type="Pfam" id="PF01974">
    <property type="entry name" value="tRNA_int_endo"/>
    <property type="match status" value="1"/>
</dbReference>
<dbReference type="InterPro" id="IPR016690">
    <property type="entry name" value="TSEN34"/>
</dbReference>
<comment type="similarity">
    <text evidence="1 4">Belongs to the tRNA-intron endonuclease family.</text>
</comment>
<evidence type="ECO:0000256" key="1">
    <source>
        <dbReference type="ARBA" id="ARBA00008078"/>
    </source>
</evidence>
<proteinExistence type="inferred from homology"/>
<dbReference type="InterPro" id="IPR006676">
    <property type="entry name" value="tRNA_splic"/>
</dbReference>
<dbReference type="InterPro" id="IPR006677">
    <property type="entry name" value="tRNA_intron_Endonuc_cat-like"/>
</dbReference>
<name>A0A1X7RAF2_9SACH</name>
<feature type="domain" description="TSEN34 N-terminal" evidence="7">
    <location>
        <begin position="21"/>
        <end position="77"/>
    </location>
</feature>
<dbReference type="PANTHER" id="PTHR13070">
    <property type="entry name" value="TRNA-SPLICING ENDONUCLEASE SUBUNIT SEN34-RELATED"/>
    <property type="match status" value="1"/>
</dbReference>
<dbReference type="EMBL" id="FXLY01000013">
    <property type="protein sequence ID" value="SMN22632.1"/>
    <property type="molecule type" value="Genomic_DNA"/>
</dbReference>
<dbReference type="Proteomes" id="UP000196158">
    <property type="component" value="Unassembled WGS sequence"/>
</dbReference>
<dbReference type="AlphaFoldDB" id="A0A1X7RAF2"/>
<evidence type="ECO:0000259" key="6">
    <source>
        <dbReference type="Pfam" id="PF01974"/>
    </source>
</evidence>
<feature type="active site" evidence="5">
    <location>
        <position position="262"/>
    </location>
</feature>
<dbReference type="GO" id="GO:0000213">
    <property type="term" value="F:tRNA-intron lyase activity"/>
    <property type="evidence" value="ECO:0007669"/>
    <property type="project" value="UniProtKB-UniRule"/>
</dbReference>
<dbReference type="Pfam" id="PF26577">
    <property type="entry name" value="TSEN34_N"/>
    <property type="match status" value="1"/>
</dbReference>
<evidence type="ECO:0000313" key="8">
    <source>
        <dbReference type="EMBL" id="SMN22632.1"/>
    </source>
</evidence>